<evidence type="ECO:0000256" key="4">
    <source>
        <dbReference type="ARBA" id="ARBA00022801"/>
    </source>
</evidence>
<organism evidence="8 9">
    <name type="scientific">Gracilimonas sediminicola</name>
    <dbReference type="NCBI Taxonomy" id="2952158"/>
    <lineage>
        <taxon>Bacteria</taxon>
        <taxon>Pseudomonadati</taxon>
        <taxon>Balneolota</taxon>
        <taxon>Balneolia</taxon>
        <taxon>Balneolales</taxon>
        <taxon>Balneolaceae</taxon>
        <taxon>Gracilimonas</taxon>
    </lineage>
</organism>
<evidence type="ECO:0000313" key="9">
    <source>
        <dbReference type="Proteomes" id="UP001139125"/>
    </source>
</evidence>
<evidence type="ECO:0000256" key="5">
    <source>
        <dbReference type="ARBA" id="ARBA00023136"/>
    </source>
</evidence>
<evidence type="ECO:0000256" key="3">
    <source>
        <dbReference type="ARBA" id="ARBA00022723"/>
    </source>
</evidence>
<evidence type="ECO:0000259" key="7">
    <source>
        <dbReference type="Pfam" id="PF00149"/>
    </source>
</evidence>
<dbReference type="GO" id="GO:0016020">
    <property type="term" value="C:membrane"/>
    <property type="evidence" value="ECO:0007669"/>
    <property type="project" value="GOC"/>
</dbReference>
<dbReference type="Proteomes" id="UP001139125">
    <property type="component" value="Unassembled WGS sequence"/>
</dbReference>
<keyword evidence="9" id="KW-1185">Reference proteome</keyword>
<sequence>MDFSQHVFISDVHLGAFSSETNKQIEQDLIALIQFCKQERIKMHILGDLFDYWMEYPEKGFVPALGKHVLDAFEDYNKTVAPALYITGNHDNWTFGHFEERGFEIEPNFRLLELNDKRFLLMHGDGVAANKIDFPRAAFHRLLRNPAFVSTYQKILSPEAGLATMKMFSSVTRRRNNHNPEPLNRQAKKIFGRHNLDFIISGHDHVPRVETFSRGDYINLGTFFNHRTMALYNKEGIQLVKWKAASKNFLPFEGIK</sequence>
<dbReference type="GO" id="GO:0008758">
    <property type="term" value="F:UDP-2,3-diacylglucosamine hydrolase activity"/>
    <property type="evidence" value="ECO:0007669"/>
    <property type="project" value="TreeGrafter"/>
</dbReference>
<keyword evidence="2" id="KW-0997">Cell inner membrane</keyword>
<dbReference type="SUPFAM" id="SSF56300">
    <property type="entry name" value="Metallo-dependent phosphatases"/>
    <property type="match status" value="1"/>
</dbReference>
<protein>
    <submittedName>
        <fullName evidence="8">Metallophosphoesterase</fullName>
    </submittedName>
</protein>
<reference evidence="8" key="1">
    <citation type="submission" date="2022-06" db="EMBL/GenBank/DDBJ databases">
        <title>Gracilimonas sp. CAU 1638 isolated from sea sediment.</title>
        <authorList>
            <person name="Kim W."/>
        </authorList>
    </citation>
    <scope>NUCLEOTIDE SEQUENCE</scope>
    <source>
        <strain evidence="8">CAU 1638</strain>
    </source>
</reference>
<comment type="caution">
    <text evidence="8">The sequence shown here is derived from an EMBL/GenBank/DDBJ whole genome shotgun (WGS) entry which is preliminary data.</text>
</comment>
<gene>
    <name evidence="8" type="ORF">NM125_14985</name>
</gene>
<dbReference type="Pfam" id="PF00149">
    <property type="entry name" value="Metallophos"/>
    <property type="match status" value="1"/>
</dbReference>
<dbReference type="AlphaFoldDB" id="A0A9X2L7E4"/>
<keyword evidence="1" id="KW-1003">Cell membrane</keyword>
<keyword evidence="5" id="KW-0472">Membrane</keyword>
<dbReference type="InterPro" id="IPR004843">
    <property type="entry name" value="Calcineurin-like_PHP"/>
</dbReference>
<keyword evidence="4" id="KW-0378">Hydrolase</keyword>
<evidence type="ECO:0000256" key="6">
    <source>
        <dbReference type="ARBA" id="ARBA00023211"/>
    </source>
</evidence>
<dbReference type="GO" id="GO:0046872">
    <property type="term" value="F:metal ion binding"/>
    <property type="evidence" value="ECO:0007669"/>
    <property type="project" value="UniProtKB-KW"/>
</dbReference>
<dbReference type="PANTHER" id="PTHR34990">
    <property type="entry name" value="UDP-2,3-DIACYLGLUCOSAMINE HYDROLASE-RELATED"/>
    <property type="match status" value="1"/>
</dbReference>
<feature type="domain" description="Calcineurin-like phosphoesterase" evidence="7">
    <location>
        <begin position="7"/>
        <end position="207"/>
    </location>
</feature>
<dbReference type="InterPro" id="IPR029052">
    <property type="entry name" value="Metallo-depent_PP-like"/>
</dbReference>
<dbReference type="RefSeq" id="WP_255135791.1">
    <property type="nucleotide sequence ID" value="NZ_JANDBC010000003.1"/>
</dbReference>
<evidence type="ECO:0000313" key="8">
    <source>
        <dbReference type="EMBL" id="MCP9292893.1"/>
    </source>
</evidence>
<dbReference type="Gene3D" id="3.60.21.10">
    <property type="match status" value="1"/>
</dbReference>
<proteinExistence type="predicted"/>
<dbReference type="GO" id="GO:0009245">
    <property type="term" value="P:lipid A biosynthetic process"/>
    <property type="evidence" value="ECO:0007669"/>
    <property type="project" value="TreeGrafter"/>
</dbReference>
<dbReference type="InterPro" id="IPR043461">
    <property type="entry name" value="LpxH-like"/>
</dbReference>
<name>A0A9X2L7E4_9BACT</name>
<keyword evidence="3" id="KW-0479">Metal-binding</keyword>
<evidence type="ECO:0000256" key="2">
    <source>
        <dbReference type="ARBA" id="ARBA00022519"/>
    </source>
</evidence>
<keyword evidence="6" id="KW-0464">Manganese</keyword>
<evidence type="ECO:0000256" key="1">
    <source>
        <dbReference type="ARBA" id="ARBA00022475"/>
    </source>
</evidence>
<dbReference type="EMBL" id="JANDBC010000003">
    <property type="protein sequence ID" value="MCP9292893.1"/>
    <property type="molecule type" value="Genomic_DNA"/>
</dbReference>
<dbReference type="PANTHER" id="PTHR34990:SF1">
    <property type="entry name" value="UDP-2,3-DIACYLGLUCOSAMINE HYDROLASE"/>
    <property type="match status" value="1"/>
</dbReference>
<accession>A0A9X2L7E4</accession>